<keyword evidence="1" id="KW-0175">Coiled coil</keyword>
<name>A0A7M5WYE8_9CNID</name>
<dbReference type="OrthoDB" id="10255539at2759"/>
<keyword evidence="3" id="KW-1185">Reference proteome</keyword>
<evidence type="ECO:0000313" key="2">
    <source>
        <dbReference type="EnsemblMetazoa" id="CLYHEMP015106.1"/>
    </source>
</evidence>
<dbReference type="PANTHER" id="PTHR43977">
    <property type="entry name" value="STRUCTURAL MAINTENANCE OF CHROMOSOMES PROTEIN 3"/>
    <property type="match status" value="1"/>
</dbReference>
<proteinExistence type="predicted"/>
<feature type="coiled-coil region" evidence="1">
    <location>
        <begin position="91"/>
        <end position="132"/>
    </location>
</feature>
<sequence length="136" mass="15941">FFTLQILSMIEEAAGTRMYESKKQQAIKTMEKKQSKLNDIEAVLNEEITPTIKKLKEERSSYLEYQKVMRVIEHLTRLYVAYEFTKAEEFKEKAGSELEKMNEAISTLSARNQEISKEIARIDGEIDELQRKKDEV</sequence>
<reference evidence="2" key="1">
    <citation type="submission" date="2021-01" db="UniProtKB">
        <authorList>
            <consortium name="EnsemblMetazoa"/>
        </authorList>
    </citation>
    <scope>IDENTIFICATION</scope>
</reference>
<protein>
    <submittedName>
        <fullName evidence="2">Uncharacterized protein</fullName>
    </submittedName>
</protein>
<dbReference type="AlphaFoldDB" id="A0A7M5WYE8"/>
<dbReference type="Proteomes" id="UP000594262">
    <property type="component" value="Unplaced"/>
</dbReference>
<dbReference type="Gene3D" id="6.10.140.1720">
    <property type="match status" value="1"/>
</dbReference>
<evidence type="ECO:0000313" key="3">
    <source>
        <dbReference type="Proteomes" id="UP000594262"/>
    </source>
</evidence>
<evidence type="ECO:0000256" key="1">
    <source>
        <dbReference type="SAM" id="Coils"/>
    </source>
</evidence>
<organism evidence="2 3">
    <name type="scientific">Clytia hemisphaerica</name>
    <dbReference type="NCBI Taxonomy" id="252671"/>
    <lineage>
        <taxon>Eukaryota</taxon>
        <taxon>Metazoa</taxon>
        <taxon>Cnidaria</taxon>
        <taxon>Hydrozoa</taxon>
        <taxon>Hydroidolina</taxon>
        <taxon>Leptothecata</taxon>
        <taxon>Obeliida</taxon>
        <taxon>Clytiidae</taxon>
        <taxon>Clytia</taxon>
    </lineage>
</organism>
<accession>A0A7M5WYE8</accession>
<dbReference type="EnsemblMetazoa" id="CLYHEMT015106.1">
    <property type="protein sequence ID" value="CLYHEMP015106.1"/>
    <property type="gene ID" value="CLYHEMG015106"/>
</dbReference>